<keyword evidence="1" id="KW-0812">Transmembrane</keyword>
<dbReference type="Proteomes" id="UP000663792">
    <property type="component" value="Unassembled WGS sequence"/>
</dbReference>
<keyword evidence="1" id="KW-1133">Transmembrane helix</keyword>
<accession>A0A939BXA0</accession>
<sequence>MTVAAHLVTIVLIALGLAIPFSDDNFFSSSLAWSVFAMVAALVQAAPLLMRGPDGRPTRTGWLVGATAAGALVGFWVLIALPDITSNQGFVLSLGTATAVLAVVASPGRAER</sequence>
<proteinExistence type="predicted"/>
<protein>
    <submittedName>
        <fullName evidence="2">Uncharacterized protein</fullName>
    </submittedName>
</protein>
<dbReference type="EMBL" id="JAERWK010000001">
    <property type="protein sequence ID" value="MBM9465760.1"/>
    <property type="molecule type" value="Genomic_DNA"/>
</dbReference>
<organism evidence="2 3">
    <name type="scientific">Nakamurella leprariae</name>
    <dbReference type="NCBI Taxonomy" id="2803911"/>
    <lineage>
        <taxon>Bacteria</taxon>
        <taxon>Bacillati</taxon>
        <taxon>Actinomycetota</taxon>
        <taxon>Actinomycetes</taxon>
        <taxon>Nakamurellales</taxon>
        <taxon>Nakamurellaceae</taxon>
        <taxon>Nakamurella</taxon>
    </lineage>
</organism>
<dbReference type="AlphaFoldDB" id="A0A939BXA0"/>
<gene>
    <name evidence="2" type="ORF">JL106_00530</name>
</gene>
<feature type="transmembrane region" description="Helical" evidence="1">
    <location>
        <begin position="87"/>
        <end position="106"/>
    </location>
</feature>
<evidence type="ECO:0000256" key="1">
    <source>
        <dbReference type="SAM" id="Phobius"/>
    </source>
</evidence>
<keyword evidence="3" id="KW-1185">Reference proteome</keyword>
<reference evidence="2" key="1">
    <citation type="submission" date="2021-01" db="EMBL/GenBank/DDBJ databases">
        <title>YIM 132084 draft genome.</title>
        <authorList>
            <person name="An D."/>
        </authorList>
    </citation>
    <scope>NUCLEOTIDE SEQUENCE</scope>
    <source>
        <strain evidence="2">YIM 132084</strain>
    </source>
</reference>
<feature type="transmembrane region" description="Helical" evidence="1">
    <location>
        <begin position="30"/>
        <end position="50"/>
    </location>
</feature>
<name>A0A939BXA0_9ACTN</name>
<evidence type="ECO:0000313" key="2">
    <source>
        <dbReference type="EMBL" id="MBM9465760.1"/>
    </source>
</evidence>
<keyword evidence="1" id="KW-0472">Membrane</keyword>
<dbReference type="RefSeq" id="WP_205258712.1">
    <property type="nucleotide sequence ID" value="NZ_JAERWK010000001.1"/>
</dbReference>
<evidence type="ECO:0000313" key="3">
    <source>
        <dbReference type="Proteomes" id="UP000663792"/>
    </source>
</evidence>
<comment type="caution">
    <text evidence="2">The sequence shown here is derived from an EMBL/GenBank/DDBJ whole genome shotgun (WGS) entry which is preliminary data.</text>
</comment>
<feature type="transmembrane region" description="Helical" evidence="1">
    <location>
        <begin position="62"/>
        <end position="81"/>
    </location>
</feature>